<keyword evidence="7 11" id="KW-0418">Kinase</keyword>
<evidence type="ECO:0000256" key="8">
    <source>
        <dbReference type="ARBA" id="ARBA00022840"/>
    </source>
</evidence>
<protein>
    <submittedName>
        <fullName evidence="11">Bifunctional hydroxymethylpyrimidine kinase/phosphomethylpyrimidine kinase</fullName>
        <ecNumber evidence="11">2.7.1.49</ecNumber>
        <ecNumber evidence="11">2.7.4.7</ecNumber>
    </submittedName>
</protein>
<dbReference type="EC" id="2.7.4.7" evidence="11"/>
<gene>
    <name evidence="11" type="primary">thiD</name>
    <name evidence="11" type="ORF">M3A82_005575</name>
</gene>
<evidence type="ECO:0000256" key="6">
    <source>
        <dbReference type="ARBA" id="ARBA00022741"/>
    </source>
</evidence>
<dbReference type="NCBIfam" id="TIGR00097">
    <property type="entry name" value="HMP-P_kinase"/>
    <property type="match status" value="1"/>
</dbReference>
<dbReference type="InterPro" id="IPR029056">
    <property type="entry name" value="Ribokinase-like"/>
</dbReference>
<evidence type="ECO:0000256" key="2">
    <source>
        <dbReference type="ARBA" id="ARBA00000565"/>
    </source>
</evidence>
<dbReference type="Proteomes" id="UP001205867">
    <property type="component" value="Unassembled WGS sequence"/>
</dbReference>
<comment type="function">
    <text evidence="3">Catalyzes the phosphorylation of hydroxymethylpyrimidine phosphate (HMP-P) to HMP-PP, and of HMP to HMP-P.</text>
</comment>
<accession>A0AAP3ALB4</accession>
<dbReference type="CDD" id="cd01169">
    <property type="entry name" value="HMPP_kinase"/>
    <property type="match status" value="1"/>
</dbReference>
<evidence type="ECO:0000256" key="3">
    <source>
        <dbReference type="ARBA" id="ARBA00003848"/>
    </source>
</evidence>
<comment type="pathway">
    <text evidence="4">Cofactor biosynthesis; thiamine diphosphate biosynthesis; 4-amino-2-methyl-5-diphosphomethylpyrimidine from 5-amino-1-(5-phospho-D-ribosyl)imidazole: step 3/3.</text>
</comment>
<evidence type="ECO:0000256" key="5">
    <source>
        <dbReference type="ARBA" id="ARBA00022679"/>
    </source>
</evidence>
<sequence>MTPAVPRVLSIAGSDSGGGAGVQADLKTIAAWGGYGMTAITAITAQNTQGVQAVHPLPVDVVRAQLDSVAADIAVDAVKIGMLGTAELMGAVAGWLEETRPAVVVLDPVMVASSGDALTAVGDDDGRAAWSRLLRAAHLVTPNLPELARLTGRDATDWDAALDAARGLAAEHDVTVLLKGGHLDEAAAAEVPDAVVRVAGVVHEVRGPRVATRASHGTGCTLSSALATLAGAGLSWEDALEQAKPWLADAMRAGEALAVGDASRPTWHGPVDHGHAHRG</sequence>
<evidence type="ECO:0000313" key="12">
    <source>
        <dbReference type="Proteomes" id="UP001205867"/>
    </source>
</evidence>
<dbReference type="FunFam" id="3.40.1190.20:FF:000003">
    <property type="entry name" value="Phosphomethylpyrimidine kinase ThiD"/>
    <property type="match status" value="1"/>
</dbReference>
<dbReference type="PANTHER" id="PTHR20858:SF17">
    <property type="entry name" value="HYDROXYMETHYLPYRIMIDINE_PHOSPHOMETHYLPYRIMIDINE KINASE THI20-RELATED"/>
    <property type="match status" value="1"/>
</dbReference>
<dbReference type="AlphaFoldDB" id="A0AAP3ALB4"/>
<name>A0AAP3ALB4_MICLU</name>
<dbReference type="GO" id="GO:0005829">
    <property type="term" value="C:cytosol"/>
    <property type="evidence" value="ECO:0007669"/>
    <property type="project" value="TreeGrafter"/>
</dbReference>
<keyword evidence="6" id="KW-0547">Nucleotide-binding</keyword>
<dbReference type="GO" id="GO:0005524">
    <property type="term" value="F:ATP binding"/>
    <property type="evidence" value="ECO:0007669"/>
    <property type="project" value="UniProtKB-KW"/>
</dbReference>
<dbReference type="GO" id="GO:0008902">
    <property type="term" value="F:hydroxymethylpyrimidine kinase activity"/>
    <property type="evidence" value="ECO:0007669"/>
    <property type="project" value="UniProtKB-EC"/>
</dbReference>
<comment type="catalytic activity">
    <reaction evidence="2">
        <text>4-amino-2-methyl-5-(phosphooxymethyl)pyrimidine + ATP = 4-amino-2-methyl-5-(diphosphooxymethyl)pyrimidine + ADP</text>
        <dbReference type="Rhea" id="RHEA:19893"/>
        <dbReference type="ChEBI" id="CHEBI:30616"/>
        <dbReference type="ChEBI" id="CHEBI:57841"/>
        <dbReference type="ChEBI" id="CHEBI:58354"/>
        <dbReference type="ChEBI" id="CHEBI:456216"/>
        <dbReference type="EC" id="2.7.4.7"/>
    </reaction>
</comment>
<dbReference type="InterPro" id="IPR013749">
    <property type="entry name" value="PM/HMP-P_kinase-1"/>
</dbReference>
<keyword evidence="8" id="KW-0067">ATP-binding</keyword>
<dbReference type="PANTHER" id="PTHR20858">
    <property type="entry name" value="PHOSPHOMETHYLPYRIMIDINE KINASE"/>
    <property type="match status" value="1"/>
</dbReference>
<reference evidence="11" key="1">
    <citation type="submission" date="2023-06" db="EMBL/GenBank/DDBJ databases">
        <title>lsaBGC provides a comprehensive framework for evolutionary analysis of biosynthetic gene clusters within focal taxa.</title>
        <authorList>
            <person name="Salamzade R."/>
            <person name="Sandstrom S."/>
            <person name="Kalan L.R."/>
        </authorList>
    </citation>
    <scope>NUCLEOTIDE SEQUENCE</scope>
    <source>
        <strain evidence="11">P3-SID899</strain>
    </source>
</reference>
<evidence type="ECO:0000259" key="10">
    <source>
        <dbReference type="Pfam" id="PF08543"/>
    </source>
</evidence>
<comment type="catalytic activity">
    <reaction evidence="1">
        <text>4-amino-5-hydroxymethyl-2-methylpyrimidine + ATP = 4-amino-2-methyl-5-(phosphooxymethyl)pyrimidine + ADP + H(+)</text>
        <dbReference type="Rhea" id="RHEA:23096"/>
        <dbReference type="ChEBI" id="CHEBI:15378"/>
        <dbReference type="ChEBI" id="CHEBI:16892"/>
        <dbReference type="ChEBI" id="CHEBI:30616"/>
        <dbReference type="ChEBI" id="CHEBI:58354"/>
        <dbReference type="ChEBI" id="CHEBI:456216"/>
        <dbReference type="EC" id="2.7.1.49"/>
    </reaction>
</comment>
<evidence type="ECO:0000256" key="9">
    <source>
        <dbReference type="ARBA" id="ARBA00022977"/>
    </source>
</evidence>
<dbReference type="Gene3D" id="3.40.1190.20">
    <property type="match status" value="1"/>
</dbReference>
<feature type="domain" description="Pyridoxamine kinase/Phosphomethylpyrimidine kinase" evidence="10">
    <location>
        <begin position="15"/>
        <end position="266"/>
    </location>
</feature>
<dbReference type="SUPFAM" id="SSF53613">
    <property type="entry name" value="Ribokinase-like"/>
    <property type="match status" value="1"/>
</dbReference>
<keyword evidence="9" id="KW-0784">Thiamine biosynthesis</keyword>
<dbReference type="GO" id="GO:0009228">
    <property type="term" value="P:thiamine biosynthetic process"/>
    <property type="evidence" value="ECO:0007669"/>
    <property type="project" value="UniProtKB-KW"/>
</dbReference>
<proteinExistence type="predicted"/>
<evidence type="ECO:0000256" key="4">
    <source>
        <dbReference type="ARBA" id="ARBA00004769"/>
    </source>
</evidence>
<comment type="caution">
    <text evidence="11">The sequence shown here is derived from an EMBL/GenBank/DDBJ whole genome shotgun (WGS) entry which is preliminary data.</text>
</comment>
<dbReference type="InterPro" id="IPR004399">
    <property type="entry name" value="HMP/HMP-P_kinase_dom"/>
</dbReference>
<keyword evidence="5 11" id="KW-0808">Transferase</keyword>
<evidence type="ECO:0000313" key="11">
    <source>
        <dbReference type="EMBL" id="MCV7628813.1"/>
    </source>
</evidence>
<dbReference type="EMBL" id="JALXKZ020000009">
    <property type="protein sequence ID" value="MCV7628813.1"/>
    <property type="molecule type" value="Genomic_DNA"/>
</dbReference>
<dbReference type="Pfam" id="PF08543">
    <property type="entry name" value="Phos_pyr_kin"/>
    <property type="match status" value="1"/>
</dbReference>
<evidence type="ECO:0000256" key="1">
    <source>
        <dbReference type="ARBA" id="ARBA00000151"/>
    </source>
</evidence>
<organism evidence="11 12">
    <name type="scientific">Micrococcus luteus</name>
    <name type="common">Micrococcus lysodeikticus</name>
    <dbReference type="NCBI Taxonomy" id="1270"/>
    <lineage>
        <taxon>Bacteria</taxon>
        <taxon>Bacillati</taxon>
        <taxon>Actinomycetota</taxon>
        <taxon>Actinomycetes</taxon>
        <taxon>Micrococcales</taxon>
        <taxon>Micrococcaceae</taxon>
        <taxon>Micrococcus</taxon>
    </lineage>
</organism>
<evidence type="ECO:0000256" key="7">
    <source>
        <dbReference type="ARBA" id="ARBA00022777"/>
    </source>
</evidence>
<dbReference type="EC" id="2.7.1.49" evidence="11"/>
<dbReference type="GO" id="GO:0008972">
    <property type="term" value="F:phosphomethylpyrimidine kinase activity"/>
    <property type="evidence" value="ECO:0007669"/>
    <property type="project" value="UniProtKB-EC"/>
</dbReference>